<evidence type="ECO:0000259" key="1">
    <source>
        <dbReference type="Pfam" id="PF01609"/>
    </source>
</evidence>
<feature type="domain" description="Transposase IS4-like" evidence="1">
    <location>
        <begin position="78"/>
        <end position="207"/>
    </location>
</feature>
<dbReference type="NCBIfam" id="NF033580">
    <property type="entry name" value="transpos_IS5_3"/>
    <property type="match status" value="1"/>
</dbReference>
<organism evidence="3 4">
    <name type="scientific">Hydrococcus rivularis NIES-593</name>
    <dbReference type="NCBI Taxonomy" id="1921803"/>
    <lineage>
        <taxon>Bacteria</taxon>
        <taxon>Bacillati</taxon>
        <taxon>Cyanobacteriota</taxon>
        <taxon>Cyanophyceae</taxon>
        <taxon>Pleurocapsales</taxon>
        <taxon>Hydrococcaceae</taxon>
        <taxon>Hydrococcus</taxon>
    </lineage>
</organism>
<dbReference type="GO" id="GO:0004803">
    <property type="term" value="F:transposase activity"/>
    <property type="evidence" value="ECO:0007669"/>
    <property type="project" value="InterPro"/>
</dbReference>
<evidence type="ECO:0000313" key="4">
    <source>
        <dbReference type="Proteomes" id="UP000186868"/>
    </source>
</evidence>
<sequence length="232" mass="26810">MGRGFRGRPRTVDMRAVINAIFYVLVARCAWSLLPHDFPKWKTVYHYFRQWRINGAWERIHEQLRQWVQAIEDRHPSPSAAVLDNQSVETATMIHLEVGYDAGKQVKGRKRHIWVDTLGLLMVVVVTAANLPEREGAKLVFALGHQMKTKFSRLIKIWVDSGYRGEGFMRLVMDIYGWVLETVLCSDSANGFEVLPRRWVVERTWARSAPQHCLSPRWYSSIAQANSANCSR</sequence>
<dbReference type="PANTHER" id="PTHR30007">
    <property type="entry name" value="PHP DOMAIN PROTEIN"/>
    <property type="match status" value="1"/>
</dbReference>
<dbReference type="GO" id="GO:0003677">
    <property type="term" value="F:DNA binding"/>
    <property type="evidence" value="ECO:0007669"/>
    <property type="project" value="InterPro"/>
</dbReference>
<dbReference type="EMBL" id="MRCB01000003">
    <property type="protein sequence ID" value="OKH25524.1"/>
    <property type="molecule type" value="Genomic_DNA"/>
</dbReference>
<dbReference type="PANTHER" id="PTHR30007:SF0">
    <property type="entry name" value="TRANSPOSASE"/>
    <property type="match status" value="1"/>
</dbReference>
<dbReference type="AlphaFoldDB" id="A0A1U7HPQ9"/>
<dbReference type="Proteomes" id="UP000186868">
    <property type="component" value="Unassembled WGS sequence"/>
</dbReference>
<evidence type="ECO:0000259" key="2">
    <source>
        <dbReference type="Pfam" id="PF13340"/>
    </source>
</evidence>
<evidence type="ECO:0000313" key="3">
    <source>
        <dbReference type="EMBL" id="OKH25524.1"/>
    </source>
</evidence>
<dbReference type="GO" id="GO:0006313">
    <property type="term" value="P:DNA transposition"/>
    <property type="evidence" value="ECO:0007669"/>
    <property type="project" value="InterPro"/>
</dbReference>
<feature type="domain" description="Insertion element IS402-like" evidence="2">
    <location>
        <begin position="6"/>
        <end position="61"/>
    </location>
</feature>
<name>A0A1U7HPQ9_9CYAN</name>
<dbReference type="InterPro" id="IPR002559">
    <property type="entry name" value="Transposase_11"/>
</dbReference>
<dbReference type="OrthoDB" id="424329at2"/>
<protein>
    <submittedName>
        <fullName evidence="3">Uncharacterized protein</fullName>
    </submittedName>
</protein>
<dbReference type="InterPro" id="IPR025161">
    <property type="entry name" value="IS402-like_dom"/>
</dbReference>
<dbReference type="RefSeq" id="WP_073598370.1">
    <property type="nucleotide sequence ID" value="NZ_MRCB01000003.1"/>
</dbReference>
<keyword evidence="4" id="KW-1185">Reference proteome</keyword>
<accession>A0A1U7HPQ9</accession>
<dbReference type="Pfam" id="PF01609">
    <property type="entry name" value="DDE_Tnp_1"/>
    <property type="match status" value="1"/>
</dbReference>
<reference evidence="3 4" key="1">
    <citation type="submission" date="2016-11" db="EMBL/GenBank/DDBJ databases">
        <title>Draft Genome Sequences of Nine Cyanobacterial Strains from Diverse Habitats.</title>
        <authorList>
            <person name="Zhu T."/>
            <person name="Hou S."/>
            <person name="Lu X."/>
            <person name="Hess W.R."/>
        </authorList>
    </citation>
    <scope>NUCLEOTIDE SEQUENCE [LARGE SCALE GENOMIC DNA]</scope>
    <source>
        <strain evidence="3 4">NIES-593</strain>
    </source>
</reference>
<gene>
    <name evidence="3" type="ORF">NIES593_04040</name>
</gene>
<proteinExistence type="predicted"/>
<comment type="caution">
    <text evidence="3">The sequence shown here is derived from an EMBL/GenBank/DDBJ whole genome shotgun (WGS) entry which is preliminary data.</text>
</comment>
<dbReference type="Pfam" id="PF13340">
    <property type="entry name" value="DUF4096"/>
    <property type="match status" value="1"/>
</dbReference>